<dbReference type="RefSeq" id="WP_112375552.1">
    <property type="nucleotide sequence ID" value="NZ_CP069793.1"/>
</dbReference>
<dbReference type="Proteomes" id="UP000251241">
    <property type="component" value="Unassembled WGS sequence"/>
</dbReference>
<accession>A0A2X2JBZ7</accession>
<dbReference type="GeneID" id="97182318"/>
<dbReference type="AlphaFoldDB" id="A0A2X2JBZ7"/>
<gene>
    <name evidence="1" type="ORF">NCTC11343_03895</name>
</gene>
<dbReference type="EMBL" id="UAUU01000011">
    <property type="protein sequence ID" value="SPZ91852.1"/>
    <property type="molecule type" value="Genomic_DNA"/>
</dbReference>
<proteinExistence type="predicted"/>
<organism evidence="1 2">
    <name type="scientific">Sphingobacterium multivorum</name>
    <dbReference type="NCBI Taxonomy" id="28454"/>
    <lineage>
        <taxon>Bacteria</taxon>
        <taxon>Pseudomonadati</taxon>
        <taxon>Bacteroidota</taxon>
        <taxon>Sphingobacteriia</taxon>
        <taxon>Sphingobacteriales</taxon>
        <taxon>Sphingobacteriaceae</taxon>
        <taxon>Sphingobacterium</taxon>
    </lineage>
</organism>
<name>A0A2X2JBZ7_SPHMU</name>
<evidence type="ECO:0000313" key="1">
    <source>
        <dbReference type="EMBL" id="SPZ91852.1"/>
    </source>
</evidence>
<sequence length="136" mass="15377">MKNFFLCFLLAIGITVPSVAQNASLNKQQTMAYINKLYKVAYRYKDTKIDTVTVDGKVLTVFLSSGQHFRSDIAKSDVLVIARVKSGYQIRFKSSPSTDEILWAIQTEEDAKRLKNALEHLVKIVKTEKKTEPFGS</sequence>
<reference evidence="1 2" key="1">
    <citation type="submission" date="2018-06" db="EMBL/GenBank/DDBJ databases">
        <authorList>
            <consortium name="Pathogen Informatics"/>
            <person name="Doyle S."/>
        </authorList>
    </citation>
    <scope>NUCLEOTIDE SEQUENCE [LARGE SCALE GENOMIC DNA]</scope>
    <source>
        <strain evidence="1 2">NCTC11343</strain>
    </source>
</reference>
<evidence type="ECO:0000313" key="2">
    <source>
        <dbReference type="Proteomes" id="UP000251241"/>
    </source>
</evidence>
<protein>
    <submittedName>
        <fullName evidence="1">Uncharacterized protein</fullName>
    </submittedName>
</protein>